<dbReference type="Pfam" id="PF14574">
    <property type="entry name" value="RACo_C_ter"/>
    <property type="match status" value="1"/>
</dbReference>
<protein>
    <submittedName>
        <fullName evidence="2">DUF4445 domain-containing protein</fullName>
    </submittedName>
</protein>
<name>A0A7V5HY99_UNCAE</name>
<sequence>MRAKAAIFAGINVLMRILNLDFQDIKRIYLAGGFGNYLDKENAIILGLIPDIERERIQFVGNTSILGAKMALLSKDALDTAYYISKNITYYDLITYPGYMDEFMSAKFLPHTDTSLFPSLKNLLKEAV</sequence>
<dbReference type="AlphaFoldDB" id="A0A7V5HY99"/>
<dbReference type="PANTHER" id="PTHR42895">
    <property type="entry name" value="IRON-SULFUR CLUSTER-BINDING PROTEIN-RELATED"/>
    <property type="match status" value="1"/>
</dbReference>
<dbReference type="PANTHER" id="PTHR42895:SF1">
    <property type="entry name" value="IRON-SULFUR CLUSTER PROTEIN"/>
    <property type="match status" value="1"/>
</dbReference>
<evidence type="ECO:0000259" key="1">
    <source>
        <dbReference type="Pfam" id="PF14574"/>
    </source>
</evidence>
<accession>A0A7V5HY99</accession>
<feature type="domain" description="RACo C-terminal" evidence="1">
    <location>
        <begin position="1"/>
        <end position="121"/>
    </location>
</feature>
<organism evidence="2">
    <name type="scientific">Aerophobetes bacterium</name>
    <dbReference type="NCBI Taxonomy" id="2030807"/>
    <lineage>
        <taxon>Bacteria</taxon>
        <taxon>Candidatus Aerophobota</taxon>
    </lineage>
</organism>
<dbReference type="Proteomes" id="UP000886070">
    <property type="component" value="Unassembled WGS sequence"/>
</dbReference>
<reference evidence="2" key="1">
    <citation type="journal article" date="2020" name="mSystems">
        <title>Genome- and Community-Level Interaction Insights into Carbon Utilization and Element Cycling Functions of Hydrothermarchaeota in Hydrothermal Sediment.</title>
        <authorList>
            <person name="Zhou Z."/>
            <person name="Liu Y."/>
            <person name="Xu W."/>
            <person name="Pan J."/>
            <person name="Luo Z.H."/>
            <person name="Li M."/>
        </authorList>
    </citation>
    <scope>NUCLEOTIDE SEQUENCE [LARGE SCALE GENOMIC DNA]</scope>
    <source>
        <strain evidence="2">HyVt-92</strain>
    </source>
</reference>
<gene>
    <name evidence="2" type="ORF">ENL39_01540</name>
</gene>
<evidence type="ECO:0000313" key="2">
    <source>
        <dbReference type="EMBL" id="HHF98155.1"/>
    </source>
</evidence>
<dbReference type="InterPro" id="IPR052911">
    <property type="entry name" value="Corrinoid_activation_enz"/>
</dbReference>
<comment type="caution">
    <text evidence="2">The sequence shown here is derived from an EMBL/GenBank/DDBJ whole genome shotgun (WGS) entry which is preliminary data.</text>
</comment>
<dbReference type="InterPro" id="IPR027980">
    <property type="entry name" value="RACo_C"/>
</dbReference>
<dbReference type="EMBL" id="DRTT01000047">
    <property type="protein sequence ID" value="HHF98155.1"/>
    <property type="molecule type" value="Genomic_DNA"/>
</dbReference>
<proteinExistence type="predicted"/>